<evidence type="ECO:0000313" key="2">
    <source>
        <dbReference type="Proteomes" id="UP000285023"/>
    </source>
</evidence>
<sequence length="60" mass="6280">MKLSKFFVQSTNDRVAGFAGHRAALFGALQVKGAIALRFHVFALGSAAARAAAHGSYSTK</sequence>
<gene>
    <name evidence="1" type="ORF">D3M59_08720</name>
</gene>
<protein>
    <submittedName>
        <fullName evidence="1">Uncharacterized protein</fullName>
    </submittedName>
</protein>
<organism evidence="1 2">
    <name type="scientific">Sphingomonas edaphi</name>
    <dbReference type="NCBI Taxonomy" id="2315689"/>
    <lineage>
        <taxon>Bacteria</taxon>
        <taxon>Pseudomonadati</taxon>
        <taxon>Pseudomonadota</taxon>
        <taxon>Alphaproteobacteria</taxon>
        <taxon>Sphingomonadales</taxon>
        <taxon>Sphingomonadaceae</taxon>
        <taxon>Sphingomonas</taxon>
    </lineage>
</organism>
<accession>A0A418Q042</accession>
<proteinExistence type="predicted"/>
<keyword evidence="2" id="KW-1185">Reference proteome</keyword>
<evidence type="ECO:0000313" key="1">
    <source>
        <dbReference type="EMBL" id="RIX29365.1"/>
    </source>
</evidence>
<name>A0A418Q042_9SPHN</name>
<dbReference type="AlphaFoldDB" id="A0A418Q042"/>
<dbReference type="Proteomes" id="UP000285023">
    <property type="component" value="Unassembled WGS sequence"/>
</dbReference>
<comment type="caution">
    <text evidence="1">The sequence shown here is derived from an EMBL/GenBank/DDBJ whole genome shotgun (WGS) entry which is preliminary data.</text>
</comment>
<dbReference type="EMBL" id="QXTF01000002">
    <property type="protein sequence ID" value="RIX29365.1"/>
    <property type="molecule type" value="Genomic_DNA"/>
</dbReference>
<reference evidence="1 2" key="1">
    <citation type="submission" date="2018-09" db="EMBL/GenBank/DDBJ databases">
        <title>Sphingomonas sp. DAC4.</title>
        <authorList>
            <person name="Seo T."/>
        </authorList>
    </citation>
    <scope>NUCLEOTIDE SEQUENCE [LARGE SCALE GENOMIC DNA]</scope>
    <source>
        <strain evidence="1 2">DAC4</strain>
    </source>
</reference>